<dbReference type="Proteomes" id="UP000325105">
    <property type="component" value="Unassembled WGS sequence"/>
</dbReference>
<evidence type="ECO:0000313" key="4">
    <source>
        <dbReference type="EMBL" id="TYP94398.1"/>
    </source>
</evidence>
<dbReference type="GO" id="GO:0004792">
    <property type="term" value="F:thiosulfate-cyanide sulfurtransferase activity"/>
    <property type="evidence" value="ECO:0007669"/>
    <property type="project" value="TreeGrafter"/>
</dbReference>
<dbReference type="Pfam" id="PF00581">
    <property type="entry name" value="Rhodanese"/>
    <property type="match status" value="2"/>
</dbReference>
<dbReference type="PANTHER" id="PTHR11364:SF27">
    <property type="entry name" value="SULFURTRANSFERASE"/>
    <property type="match status" value="1"/>
</dbReference>
<gene>
    <name evidence="4" type="ORF">BC792_11262</name>
</gene>
<keyword evidence="2" id="KW-0677">Repeat</keyword>
<dbReference type="AlphaFoldDB" id="A0A5S5DGC4"/>
<dbReference type="PANTHER" id="PTHR11364">
    <property type="entry name" value="THIOSULFATE SULFERTANSFERASE"/>
    <property type="match status" value="1"/>
</dbReference>
<proteinExistence type="predicted"/>
<evidence type="ECO:0000256" key="2">
    <source>
        <dbReference type="ARBA" id="ARBA00022737"/>
    </source>
</evidence>
<dbReference type="Gene3D" id="3.40.250.10">
    <property type="entry name" value="Rhodanese-like domain"/>
    <property type="match status" value="2"/>
</dbReference>
<evidence type="ECO:0000256" key="1">
    <source>
        <dbReference type="ARBA" id="ARBA00022679"/>
    </source>
</evidence>
<comment type="caution">
    <text evidence="4">The sequence shown here is derived from an EMBL/GenBank/DDBJ whole genome shotgun (WGS) entry which is preliminary data.</text>
</comment>
<dbReference type="EMBL" id="VNHX01000012">
    <property type="protein sequence ID" value="TYP94398.1"/>
    <property type="molecule type" value="Genomic_DNA"/>
</dbReference>
<dbReference type="InterPro" id="IPR036873">
    <property type="entry name" value="Rhodanese-like_dom_sf"/>
</dbReference>
<feature type="domain" description="Rhodanese" evidence="3">
    <location>
        <begin position="164"/>
        <end position="277"/>
    </location>
</feature>
<dbReference type="RefSeq" id="WP_148908892.1">
    <property type="nucleotide sequence ID" value="NZ_VNHX01000012.1"/>
</dbReference>
<keyword evidence="4" id="KW-0670">Pyruvate</keyword>
<keyword evidence="1 4" id="KW-0808">Transferase</keyword>
<keyword evidence="5" id="KW-1185">Reference proteome</keyword>
<name>A0A5S5DGC4_9SPHI</name>
<dbReference type="PROSITE" id="PS50206">
    <property type="entry name" value="RHODANESE_3"/>
    <property type="match status" value="2"/>
</dbReference>
<organism evidence="4 5">
    <name type="scientific">Sphingobacterium allocomposti</name>
    <dbReference type="NCBI Taxonomy" id="415956"/>
    <lineage>
        <taxon>Bacteria</taxon>
        <taxon>Pseudomonadati</taxon>
        <taxon>Bacteroidota</taxon>
        <taxon>Sphingobacteriia</taxon>
        <taxon>Sphingobacteriales</taxon>
        <taxon>Sphingobacteriaceae</taxon>
        <taxon>Sphingobacterium</taxon>
    </lineage>
</organism>
<dbReference type="SMART" id="SM00450">
    <property type="entry name" value="RHOD"/>
    <property type="match status" value="2"/>
</dbReference>
<evidence type="ECO:0000313" key="5">
    <source>
        <dbReference type="Proteomes" id="UP000325105"/>
    </source>
</evidence>
<dbReference type="InterPro" id="IPR045078">
    <property type="entry name" value="TST/MPST-like"/>
</dbReference>
<dbReference type="CDD" id="cd01449">
    <property type="entry name" value="TST_Repeat_2"/>
    <property type="match status" value="1"/>
</dbReference>
<accession>A0A5S5DGC4</accession>
<protein>
    <submittedName>
        <fullName evidence="4">Thiosulfate/3-mercaptopyruvate sulfurtransferase</fullName>
    </submittedName>
</protein>
<evidence type="ECO:0000259" key="3">
    <source>
        <dbReference type="PROSITE" id="PS50206"/>
    </source>
</evidence>
<sequence length="281" mass="30300">MQPIISADELLEALQTGNILLVDATSGPAGRAAYQREHISGAVYVDLEHDLSKIGDPAKGGRHPLPEPARFSGLLSGIGLTEERRVVVYDRASGTNAAARFWWMMRAAGHCAVQVLDGGFGTAKAKGLPMAAGIEGEHKGSGYSFDVWQLPTVDIEDVTSYTKRPEETLIIDVREEARYAGQREPIDLVAGHIPTAVNIPLANNLQEDGLFKSPDELRKLYGPFFDQKQSSAIAVHCGSGVSACHTLLALDYAGFDIPALYVGSWSEWSRNDKPIATGNRG</sequence>
<dbReference type="CDD" id="cd01448">
    <property type="entry name" value="TST_Repeat_1"/>
    <property type="match status" value="1"/>
</dbReference>
<reference evidence="4 5" key="1">
    <citation type="submission" date="2019-07" db="EMBL/GenBank/DDBJ databases">
        <title>Genomic Encyclopedia of Archaeal and Bacterial Type Strains, Phase II (KMG-II): from individual species to whole genera.</title>
        <authorList>
            <person name="Goeker M."/>
        </authorList>
    </citation>
    <scope>NUCLEOTIDE SEQUENCE [LARGE SCALE GENOMIC DNA]</scope>
    <source>
        <strain evidence="4 5">DSM 18850</strain>
    </source>
</reference>
<dbReference type="SUPFAM" id="SSF52821">
    <property type="entry name" value="Rhodanese/Cell cycle control phosphatase"/>
    <property type="match status" value="2"/>
</dbReference>
<dbReference type="OrthoDB" id="9770030at2"/>
<dbReference type="InterPro" id="IPR001763">
    <property type="entry name" value="Rhodanese-like_dom"/>
</dbReference>
<feature type="domain" description="Rhodanese" evidence="3">
    <location>
        <begin position="15"/>
        <end position="132"/>
    </location>
</feature>